<feature type="transmembrane region" description="Helical" evidence="12">
    <location>
        <begin position="97"/>
        <end position="121"/>
    </location>
</feature>
<feature type="binding site" evidence="12">
    <location>
        <position position="78"/>
    </location>
    <ligand>
        <name>Na(+)</name>
        <dbReference type="ChEBI" id="CHEBI:29101"/>
        <note>structural</note>
    </ligand>
</feature>
<dbReference type="PANTHER" id="PTHR28259">
    <property type="entry name" value="FLUORIDE EXPORT PROTEIN 1-RELATED"/>
    <property type="match status" value="1"/>
</dbReference>
<evidence type="ECO:0000256" key="7">
    <source>
        <dbReference type="ARBA" id="ARBA00023065"/>
    </source>
</evidence>
<evidence type="ECO:0000256" key="11">
    <source>
        <dbReference type="ARBA" id="ARBA00035585"/>
    </source>
</evidence>
<dbReference type="GO" id="GO:0062054">
    <property type="term" value="F:fluoride channel activity"/>
    <property type="evidence" value="ECO:0007669"/>
    <property type="project" value="UniProtKB-UniRule"/>
</dbReference>
<evidence type="ECO:0000256" key="9">
    <source>
        <dbReference type="ARBA" id="ARBA00023303"/>
    </source>
</evidence>
<evidence type="ECO:0000256" key="3">
    <source>
        <dbReference type="ARBA" id="ARBA00022519"/>
    </source>
</evidence>
<accession>A0A8J7V1B7</accession>
<evidence type="ECO:0000256" key="10">
    <source>
        <dbReference type="ARBA" id="ARBA00035120"/>
    </source>
</evidence>
<evidence type="ECO:0000256" key="4">
    <source>
        <dbReference type="ARBA" id="ARBA00022692"/>
    </source>
</evidence>
<keyword evidence="12" id="KW-0479">Metal-binding</keyword>
<keyword evidence="9 12" id="KW-0407">Ion channel</keyword>
<evidence type="ECO:0000256" key="12">
    <source>
        <dbReference type="HAMAP-Rule" id="MF_00454"/>
    </source>
</evidence>
<feature type="transmembrane region" description="Helical" evidence="12">
    <location>
        <begin position="68"/>
        <end position="91"/>
    </location>
</feature>
<comment type="subcellular location">
    <subcellularLocation>
        <location evidence="1 12">Cell membrane</location>
        <topology evidence="1 12">Multi-pass membrane protein</topology>
    </subcellularLocation>
</comment>
<keyword evidence="8 12" id="KW-0472">Membrane</keyword>
<protein>
    <recommendedName>
        <fullName evidence="12">Fluoride-specific ion channel FluC</fullName>
    </recommendedName>
</protein>
<keyword evidence="5 12" id="KW-1133">Transmembrane helix</keyword>
<evidence type="ECO:0000313" key="14">
    <source>
        <dbReference type="Proteomes" id="UP000672602"/>
    </source>
</evidence>
<dbReference type="NCBIfam" id="NF010791">
    <property type="entry name" value="PRK14195.1"/>
    <property type="match status" value="1"/>
</dbReference>
<sequence length="130" mass="13171">MTTVIAIAAGGALGALARHFLAGWVSSLAGGGFPWGIFVANILGSFLMGVLVEFFARVGAPFAEARAFLAVGMLGAFTTFSTFSLDVVLLIERGQLLLAGAYMLGSVVLAVGGLYLGMALVRLATGGALS</sequence>
<comment type="similarity">
    <text evidence="10 12">Belongs to the fluoride channel Fluc/FEX (TC 1.A.43) family.</text>
</comment>
<dbReference type="AlphaFoldDB" id="A0A8J7V1B7"/>
<comment type="activity regulation">
    <text evidence="12">Na(+) is not transported, but it plays an essential structural role and its presence is essential for fluoride channel function.</text>
</comment>
<evidence type="ECO:0000256" key="2">
    <source>
        <dbReference type="ARBA" id="ARBA00022475"/>
    </source>
</evidence>
<dbReference type="HAMAP" id="MF_00454">
    <property type="entry name" value="FluC"/>
    <property type="match status" value="1"/>
</dbReference>
<keyword evidence="12" id="KW-0813">Transport</keyword>
<proteinExistence type="inferred from homology"/>
<evidence type="ECO:0000256" key="5">
    <source>
        <dbReference type="ARBA" id="ARBA00022989"/>
    </source>
</evidence>
<keyword evidence="14" id="KW-1185">Reference proteome</keyword>
<keyword evidence="6 12" id="KW-0915">Sodium</keyword>
<evidence type="ECO:0000256" key="8">
    <source>
        <dbReference type="ARBA" id="ARBA00023136"/>
    </source>
</evidence>
<keyword evidence="3" id="KW-0997">Cell inner membrane</keyword>
<feature type="binding site" evidence="12">
    <location>
        <position position="75"/>
    </location>
    <ligand>
        <name>Na(+)</name>
        <dbReference type="ChEBI" id="CHEBI:29101"/>
        <note>structural</note>
    </ligand>
</feature>
<dbReference type="EMBL" id="JAGMWN010000001">
    <property type="protein sequence ID" value="MBP5856170.1"/>
    <property type="molecule type" value="Genomic_DNA"/>
</dbReference>
<feature type="transmembrane region" description="Helical" evidence="12">
    <location>
        <begin position="33"/>
        <end position="56"/>
    </location>
</feature>
<gene>
    <name evidence="12 13" type="primary">crcB</name>
    <name evidence="12" type="synonym">fluC</name>
    <name evidence="13" type="ORF">KAJ83_04060</name>
</gene>
<dbReference type="NCBIfam" id="TIGR00494">
    <property type="entry name" value="crcB"/>
    <property type="match status" value="1"/>
</dbReference>
<evidence type="ECO:0000256" key="6">
    <source>
        <dbReference type="ARBA" id="ARBA00023053"/>
    </source>
</evidence>
<keyword evidence="4 12" id="KW-0812">Transmembrane</keyword>
<comment type="caution">
    <text evidence="13">The sequence shown here is derived from an EMBL/GenBank/DDBJ whole genome shotgun (WGS) entry which is preliminary data.</text>
</comment>
<reference evidence="13" key="1">
    <citation type="submission" date="2021-04" db="EMBL/GenBank/DDBJ databases">
        <authorList>
            <person name="Zhang D.-C."/>
        </authorList>
    </citation>
    <scope>NUCLEOTIDE SEQUENCE</scope>
    <source>
        <strain evidence="13">CGMCC 1.15697</strain>
    </source>
</reference>
<dbReference type="GO" id="GO:0140114">
    <property type="term" value="P:cellular detoxification of fluoride"/>
    <property type="evidence" value="ECO:0007669"/>
    <property type="project" value="UniProtKB-UniRule"/>
</dbReference>
<evidence type="ECO:0000256" key="1">
    <source>
        <dbReference type="ARBA" id="ARBA00004651"/>
    </source>
</evidence>
<dbReference type="InterPro" id="IPR003691">
    <property type="entry name" value="FluC"/>
</dbReference>
<dbReference type="GO" id="GO:0046872">
    <property type="term" value="F:metal ion binding"/>
    <property type="evidence" value="ECO:0007669"/>
    <property type="project" value="UniProtKB-KW"/>
</dbReference>
<comment type="function">
    <text evidence="12">Fluoride-specific ion channel. Important for reducing fluoride concentration in the cell, thus reducing its toxicity.</text>
</comment>
<dbReference type="RefSeq" id="WP_210680711.1">
    <property type="nucleotide sequence ID" value="NZ_JAGMWN010000001.1"/>
</dbReference>
<name>A0A8J7V1B7_9PROT</name>
<keyword evidence="7 12" id="KW-0406">Ion transport</keyword>
<keyword evidence="2 12" id="KW-1003">Cell membrane</keyword>
<comment type="catalytic activity">
    <reaction evidence="11">
        <text>fluoride(in) = fluoride(out)</text>
        <dbReference type="Rhea" id="RHEA:76159"/>
        <dbReference type="ChEBI" id="CHEBI:17051"/>
    </reaction>
    <physiologicalReaction direction="left-to-right" evidence="11">
        <dbReference type="Rhea" id="RHEA:76160"/>
    </physiologicalReaction>
</comment>
<evidence type="ECO:0000313" key="13">
    <source>
        <dbReference type="EMBL" id="MBP5856170.1"/>
    </source>
</evidence>
<dbReference type="GO" id="GO:0005886">
    <property type="term" value="C:plasma membrane"/>
    <property type="evidence" value="ECO:0007669"/>
    <property type="project" value="UniProtKB-SubCell"/>
</dbReference>
<dbReference type="Proteomes" id="UP000672602">
    <property type="component" value="Unassembled WGS sequence"/>
</dbReference>
<dbReference type="Pfam" id="PF02537">
    <property type="entry name" value="CRCB"/>
    <property type="match status" value="1"/>
</dbReference>
<organism evidence="13 14">
    <name type="scientific">Marivibrio halodurans</name>
    <dbReference type="NCBI Taxonomy" id="2039722"/>
    <lineage>
        <taxon>Bacteria</taxon>
        <taxon>Pseudomonadati</taxon>
        <taxon>Pseudomonadota</taxon>
        <taxon>Alphaproteobacteria</taxon>
        <taxon>Rhodospirillales</taxon>
        <taxon>Rhodospirillaceae</taxon>
        <taxon>Marivibrio</taxon>
    </lineage>
</organism>
<dbReference type="PANTHER" id="PTHR28259:SF1">
    <property type="entry name" value="FLUORIDE EXPORT PROTEIN 1-RELATED"/>
    <property type="match status" value="1"/>
</dbReference>